<dbReference type="Pfam" id="PF02620">
    <property type="entry name" value="YceD"/>
    <property type="match status" value="1"/>
</dbReference>
<name>A0A923HUN2_9FIRM</name>
<reference evidence="1" key="2">
    <citation type="submission" date="2020-10" db="EMBL/GenBank/DDBJ databases">
        <title>Comparative genomics of the Acetobacterium genus.</title>
        <authorList>
            <person name="Marshall C."/>
            <person name="May H."/>
            <person name="Norman S."/>
        </authorList>
    </citation>
    <scope>NUCLEOTIDE SEQUENCE</scope>
    <source>
        <strain evidence="1">DER-2019</strain>
    </source>
</reference>
<accession>A0A923HUN2</accession>
<comment type="caution">
    <text evidence="1">The sequence shown here is derived from an EMBL/GenBank/DDBJ whole genome shotgun (WGS) entry which is preliminary data.</text>
</comment>
<organism evidence="1 2">
    <name type="scientific">Acetobacterium paludosum</name>
    <dbReference type="NCBI Taxonomy" id="52693"/>
    <lineage>
        <taxon>Bacteria</taxon>
        <taxon>Bacillati</taxon>
        <taxon>Bacillota</taxon>
        <taxon>Clostridia</taxon>
        <taxon>Eubacteriales</taxon>
        <taxon>Eubacteriaceae</taxon>
        <taxon>Acetobacterium</taxon>
    </lineage>
</organism>
<reference evidence="1" key="1">
    <citation type="submission" date="2019-10" db="EMBL/GenBank/DDBJ databases">
        <authorList>
            <person name="Ross D.E."/>
            <person name="Gulliver D."/>
        </authorList>
    </citation>
    <scope>NUCLEOTIDE SEQUENCE</scope>
    <source>
        <strain evidence="1">DER-2019</strain>
    </source>
</reference>
<dbReference type="Proteomes" id="UP000616595">
    <property type="component" value="Unassembled WGS sequence"/>
</dbReference>
<gene>
    <name evidence="1" type="ORF">GH810_11295</name>
</gene>
<evidence type="ECO:0000313" key="1">
    <source>
        <dbReference type="EMBL" id="MBC3888899.1"/>
    </source>
</evidence>
<dbReference type="EMBL" id="WJBD01000013">
    <property type="protein sequence ID" value="MBC3888899.1"/>
    <property type="molecule type" value="Genomic_DNA"/>
</dbReference>
<sequence length="152" mass="17390">MNFEINKLLQEEIIPFEFVVKNTDFNEIEGKLDENGGLIRGTIEKISRGTFLVSFTIEMTMIYPCARCLEPTPIDCCYEYSDTVTVEDGVTTLDLLPIVEECIYINEPYRVLCREDCAGLCPKCGNNLNHKQCDCEKSDDLDLRFEALKKLL</sequence>
<evidence type="ECO:0000313" key="2">
    <source>
        <dbReference type="Proteomes" id="UP000616595"/>
    </source>
</evidence>
<proteinExistence type="predicted"/>
<dbReference type="RefSeq" id="WP_148567169.1">
    <property type="nucleotide sequence ID" value="NZ_RXYA01000008.1"/>
</dbReference>
<dbReference type="InterPro" id="IPR003772">
    <property type="entry name" value="YceD"/>
</dbReference>
<protein>
    <submittedName>
        <fullName evidence="1">DUF177 domain-containing protein</fullName>
    </submittedName>
</protein>
<dbReference type="OrthoDB" id="9790372at2"/>
<dbReference type="AlphaFoldDB" id="A0A923HUN2"/>
<keyword evidence="2" id="KW-1185">Reference proteome</keyword>